<accession>A0A2P7ZTR6</accession>
<evidence type="ECO:0000313" key="3">
    <source>
        <dbReference type="Proteomes" id="UP000243723"/>
    </source>
</evidence>
<feature type="region of interest" description="Disordered" evidence="1">
    <location>
        <begin position="1"/>
        <end position="42"/>
    </location>
</feature>
<dbReference type="OrthoDB" id="5328412at2759"/>
<comment type="caution">
    <text evidence="2">The sequence shown here is derived from an EMBL/GenBank/DDBJ whole genome shotgun (WGS) entry which is preliminary data.</text>
</comment>
<evidence type="ECO:0000256" key="1">
    <source>
        <dbReference type="SAM" id="MobiDB-lite"/>
    </source>
</evidence>
<protein>
    <submittedName>
        <fullName evidence="2">UPF0656 protein</fullName>
    </submittedName>
</protein>
<feature type="compositionally biased region" description="Basic residues" evidence="1">
    <location>
        <begin position="7"/>
        <end position="16"/>
    </location>
</feature>
<organism evidence="2 3">
    <name type="scientific">Elsinoe australis</name>
    <dbReference type="NCBI Taxonomy" id="40998"/>
    <lineage>
        <taxon>Eukaryota</taxon>
        <taxon>Fungi</taxon>
        <taxon>Dikarya</taxon>
        <taxon>Ascomycota</taxon>
        <taxon>Pezizomycotina</taxon>
        <taxon>Dothideomycetes</taxon>
        <taxon>Dothideomycetidae</taxon>
        <taxon>Myriangiales</taxon>
        <taxon>Elsinoaceae</taxon>
        <taxon>Elsinoe</taxon>
    </lineage>
</organism>
<name>A0A2P7ZTR6_9PEZI</name>
<keyword evidence="3" id="KW-1185">Reference proteome</keyword>
<feature type="compositionally biased region" description="Low complexity" evidence="1">
    <location>
        <begin position="196"/>
        <end position="209"/>
    </location>
</feature>
<dbReference type="Gene3D" id="1.25.40.10">
    <property type="entry name" value="Tetratricopeptide repeat domain"/>
    <property type="match status" value="1"/>
</dbReference>
<evidence type="ECO:0000313" key="2">
    <source>
        <dbReference type="EMBL" id="PSK51598.1"/>
    </source>
</evidence>
<dbReference type="EMBL" id="NHZQ01000121">
    <property type="protein sequence ID" value="PSK51598.1"/>
    <property type="molecule type" value="Genomic_DNA"/>
</dbReference>
<feature type="region of interest" description="Disordered" evidence="1">
    <location>
        <begin position="180"/>
        <end position="218"/>
    </location>
</feature>
<reference evidence="2 3" key="1">
    <citation type="submission" date="2017-05" db="EMBL/GenBank/DDBJ databases">
        <title>Draft genome sequence of Elsinoe australis.</title>
        <authorList>
            <person name="Cheng Q."/>
        </authorList>
    </citation>
    <scope>NUCLEOTIDE SEQUENCE [LARGE SCALE GENOMIC DNA]</scope>
    <source>
        <strain evidence="2 3">NL1</strain>
    </source>
</reference>
<dbReference type="AlphaFoldDB" id="A0A2P7ZTR6"/>
<dbReference type="SUPFAM" id="SSF48452">
    <property type="entry name" value="TPR-like"/>
    <property type="match status" value="1"/>
</dbReference>
<dbReference type="Proteomes" id="UP000243723">
    <property type="component" value="Unassembled WGS sequence"/>
</dbReference>
<gene>
    <name evidence="2" type="ORF">B9Z65_2865</name>
</gene>
<proteinExistence type="predicted"/>
<sequence>MSLKSRFPPKPKKGRQGQKSSPESADDFQAAADAEEETGGKWRAGDKAKSCRAFLRAIEIYDRGLGRHPRNFDLAYNKARLEFEVSQQTNLVAKLPIPLQDFLQQALKSHKYALSLNEENTDILFNTAQILITLAELVEDESDSSTFNPAEPASWLREALELLDACFSRQQMIYEEQAQAWNERDDGDPDGGVSLSSDPRPATPSSTSTAMTEQSATVQSAITPEDLLDTCLASLSALTQLLSLTPTSSQPLASLATQLLTTKIPPYISLLDPSLQAEYQCESSLAHATFTAALAEAEYTTRSISAGTYLQRLILFSTLDQSSPEVKCDWADALISYATSTLPTSLSDPVSHKVLTQALSLYHSAVSQLSVPTKGSRKDADGAMSLSLSLVPKLDAEQEQRLGAVHEAVGDANLMLFRVLGAMGEEGAQVPGVVDVRGEAVRRVHLARQAYAAAEGAYTRAGDENGARKVGVRGVVSSLVMSGRNEGAAVGIGKLGEVGRRVVRNMVDEQVLAGEWLELIGG</sequence>
<dbReference type="InterPro" id="IPR011990">
    <property type="entry name" value="TPR-like_helical_dom_sf"/>
</dbReference>